<dbReference type="Proteomes" id="UP000316008">
    <property type="component" value="Unassembled WGS sequence"/>
</dbReference>
<evidence type="ECO:0000256" key="4">
    <source>
        <dbReference type="ARBA" id="ARBA00023002"/>
    </source>
</evidence>
<dbReference type="GO" id="GO:0003865">
    <property type="term" value="F:3-oxo-5-alpha-steroid 4-dehydrogenase activity"/>
    <property type="evidence" value="ECO:0007669"/>
    <property type="project" value="InterPro"/>
</dbReference>
<comment type="caution">
    <text evidence="8">The sequence shown here is derived from an EMBL/GenBank/DDBJ whole genome shotgun (WGS) entry which is preliminary data.</text>
</comment>
<evidence type="ECO:0000256" key="6">
    <source>
        <dbReference type="SAM" id="Phobius"/>
    </source>
</evidence>
<dbReference type="PANTHER" id="PTHR10556:SF35">
    <property type="entry name" value="3-OXO-5-ALPHA-STEROID 4-DEHYDROGENASE FAMILY PROTEIN"/>
    <property type="match status" value="1"/>
</dbReference>
<evidence type="ECO:0000259" key="7">
    <source>
        <dbReference type="Pfam" id="PF02544"/>
    </source>
</evidence>
<keyword evidence="5 6" id="KW-0472">Membrane</keyword>
<evidence type="ECO:0000256" key="3">
    <source>
        <dbReference type="ARBA" id="ARBA00022989"/>
    </source>
</evidence>
<sequence>MTQETFYYFCYAWIGVGIIAFLGLQFKDAPYGKFTNSNWGPLMSNRWGWVIMESFVLVVLYFFILSGPKQLSAVDWTIVGLFTAHYVNRSFIYPFRTRTKGKQIPVSIVGMAMLHNLANGFLIGYYLSHFSSYTMDWFTSWQFIVGGALFVFGMFTNIYSDTILIGLRKHPGDGYKIPHGGPFKYISAPNLGGELVEWIGFAILCWNLPACCFAFFTFCNLFPRALANHKWYKHTFPDYPKDRKAVIPFIC</sequence>
<dbReference type="Pfam" id="PF02544">
    <property type="entry name" value="Steroid_dh"/>
    <property type="match status" value="1"/>
</dbReference>
<dbReference type="GO" id="GO:0016020">
    <property type="term" value="C:membrane"/>
    <property type="evidence" value="ECO:0007669"/>
    <property type="project" value="UniProtKB-SubCell"/>
</dbReference>
<evidence type="ECO:0000313" key="8">
    <source>
        <dbReference type="EMBL" id="TSJ44792.1"/>
    </source>
</evidence>
<dbReference type="OrthoDB" id="4688552at2"/>
<feature type="transmembrane region" description="Helical" evidence="6">
    <location>
        <begin position="139"/>
        <end position="159"/>
    </location>
</feature>
<evidence type="ECO:0000256" key="5">
    <source>
        <dbReference type="ARBA" id="ARBA00023136"/>
    </source>
</evidence>
<feature type="transmembrane region" description="Helical" evidence="6">
    <location>
        <begin position="104"/>
        <end position="127"/>
    </location>
</feature>
<protein>
    <submittedName>
        <fullName evidence="8">DUF1295 domain-containing protein</fullName>
    </submittedName>
</protein>
<dbReference type="FunFam" id="1.20.120.1630:FF:000002">
    <property type="entry name" value="Steroid 5 alpha-reductase 1"/>
    <property type="match status" value="1"/>
</dbReference>
<dbReference type="EMBL" id="VLPL01000004">
    <property type="protein sequence ID" value="TSJ44792.1"/>
    <property type="molecule type" value="Genomic_DNA"/>
</dbReference>
<feature type="transmembrane region" description="Helical" evidence="6">
    <location>
        <begin position="6"/>
        <end position="26"/>
    </location>
</feature>
<dbReference type="PIRSF" id="PIRSF015596">
    <property type="entry name" value="5_alpha-SR2"/>
    <property type="match status" value="1"/>
</dbReference>
<dbReference type="InterPro" id="IPR039357">
    <property type="entry name" value="SRD5A/TECR"/>
</dbReference>
<proteinExistence type="predicted"/>
<keyword evidence="3 6" id="KW-1133">Transmembrane helix</keyword>
<organism evidence="8 9">
    <name type="scientific">Fluviicola chungangensis</name>
    <dbReference type="NCBI Taxonomy" id="2597671"/>
    <lineage>
        <taxon>Bacteria</taxon>
        <taxon>Pseudomonadati</taxon>
        <taxon>Bacteroidota</taxon>
        <taxon>Flavobacteriia</taxon>
        <taxon>Flavobacteriales</taxon>
        <taxon>Crocinitomicaceae</taxon>
        <taxon>Fluviicola</taxon>
    </lineage>
</organism>
<dbReference type="AlphaFoldDB" id="A0A556MY12"/>
<reference evidence="8 9" key="1">
    <citation type="submission" date="2019-07" db="EMBL/GenBank/DDBJ databases">
        <authorList>
            <person name="Huq M.A."/>
        </authorList>
    </citation>
    <scope>NUCLEOTIDE SEQUENCE [LARGE SCALE GENOMIC DNA]</scope>
    <source>
        <strain evidence="8 9">MAH-3</strain>
    </source>
</reference>
<evidence type="ECO:0000256" key="1">
    <source>
        <dbReference type="ARBA" id="ARBA00004141"/>
    </source>
</evidence>
<accession>A0A556MY12</accession>
<gene>
    <name evidence="8" type="ORF">FO442_09335</name>
</gene>
<dbReference type="GO" id="GO:0008202">
    <property type="term" value="P:steroid metabolic process"/>
    <property type="evidence" value="ECO:0007669"/>
    <property type="project" value="InterPro"/>
</dbReference>
<dbReference type="InterPro" id="IPR016636">
    <property type="entry name" value="3-oxo-5-alpha-steroid_4-DH"/>
</dbReference>
<dbReference type="RefSeq" id="WP_144332906.1">
    <property type="nucleotide sequence ID" value="NZ_VLPL01000004.1"/>
</dbReference>
<keyword evidence="2 6" id="KW-0812">Transmembrane</keyword>
<feature type="transmembrane region" description="Helical" evidence="6">
    <location>
        <begin position="47"/>
        <end position="67"/>
    </location>
</feature>
<comment type="subcellular location">
    <subcellularLocation>
        <location evidence="1">Membrane</location>
        <topology evidence="1">Multi-pass membrane protein</topology>
    </subcellularLocation>
</comment>
<keyword evidence="4" id="KW-0560">Oxidoreductase</keyword>
<keyword evidence="9" id="KW-1185">Reference proteome</keyword>
<dbReference type="Gene3D" id="1.20.120.1630">
    <property type="match status" value="1"/>
</dbReference>
<name>A0A556MY12_9FLAO</name>
<evidence type="ECO:0000256" key="2">
    <source>
        <dbReference type="ARBA" id="ARBA00022692"/>
    </source>
</evidence>
<dbReference type="PANTHER" id="PTHR10556">
    <property type="entry name" value="3-OXO-5-ALPHA-STEROID 4-DEHYDROGENASE"/>
    <property type="match status" value="1"/>
</dbReference>
<dbReference type="PROSITE" id="PS50244">
    <property type="entry name" value="S5A_REDUCTASE"/>
    <property type="match status" value="1"/>
</dbReference>
<dbReference type="InterPro" id="IPR001104">
    <property type="entry name" value="3-oxo-5_a-steroid_4-DH_C"/>
</dbReference>
<evidence type="ECO:0000313" key="9">
    <source>
        <dbReference type="Proteomes" id="UP000316008"/>
    </source>
</evidence>
<feature type="domain" description="3-oxo-5-alpha-steroid 4-dehydrogenase C-terminal" evidence="7">
    <location>
        <begin position="102"/>
        <end position="250"/>
    </location>
</feature>